<keyword evidence="2" id="KW-1185">Reference proteome</keyword>
<dbReference type="AlphaFoldDB" id="Q3A3G9"/>
<dbReference type="KEGG" id="pca:Pcar_1847"/>
<reference evidence="1 2" key="2">
    <citation type="journal article" date="2012" name="BMC Genomics">
        <title>The genome of Pelobacter carbinolicus reveals surprising metabolic capabilities and physiological features.</title>
        <authorList>
            <person name="Aklujkar M."/>
            <person name="Haveman S.A."/>
            <person name="Didonato R.Jr."/>
            <person name="Chertkov O."/>
            <person name="Han C.S."/>
            <person name="Land M.L."/>
            <person name="Brown P."/>
            <person name="Lovley D.R."/>
        </authorList>
    </citation>
    <scope>NUCLEOTIDE SEQUENCE [LARGE SCALE GENOMIC DNA]</scope>
    <source>
        <strain evidence="2">DSM 2380 / NBRC 103641 / GraBd1</strain>
    </source>
</reference>
<organism evidence="1 2">
    <name type="scientific">Syntrophotalea carbinolica (strain DSM 2380 / NBRC 103641 / GraBd1)</name>
    <name type="common">Pelobacter carbinolicus</name>
    <dbReference type="NCBI Taxonomy" id="338963"/>
    <lineage>
        <taxon>Bacteria</taxon>
        <taxon>Pseudomonadati</taxon>
        <taxon>Thermodesulfobacteriota</taxon>
        <taxon>Desulfuromonadia</taxon>
        <taxon>Desulfuromonadales</taxon>
        <taxon>Syntrophotaleaceae</taxon>
        <taxon>Syntrophotalea</taxon>
    </lineage>
</organism>
<dbReference type="HOGENOM" id="CLU_2509735_0_0_7"/>
<gene>
    <name evidence="1" type="ordered locus">Pcar_1847</name>
</gene>
<name>Q3A3G9_SYNC1</name>
<dbReference type="Proteomes" id="UP000002534">
    <property type="component" value="Chromosome"/>
</dbReference>
<reference evidence="2" key="1">
    <citation type="submission" date="2005-10" db="EMBL/GenBank/DDBJ databases">
        <title>Complete sequence of Pelobacter carbinolicus DSM 2380.</title>
        <authorList>
            <person name="Copeland A."/>
            <person name="Lucas S."/>
            <person name="Lapidus A."/>
            <person name="Barry K."/>
            <person name="Detter J.C."/>
            <person name="Glavina T."/>
            <person name="Hammon N."/>
            <person name="Israni S."/>
            <person name="Pitluck S."/>
            <person name="Chertkov O."/>
            <person name="Schmutz J."/>
            <person name="Larimer F."/>
            <person name="Land M."/>
            <person name="Kyrpides N."/>
            <person name="Ivanova N."/>
            <person name="Richardson P."/>
        </authorList>
    </citation>
    <scope>NUCLEOTIDE SEQUENCE [LARGE SCALE GENOMIC DNA]</scope>
    <source>
        <strain evidence="2">DSM 2380 / NBRC 103641 / GraBd1</strain>
    </source>
</reference>
<sequence>MRFNPICLGISGLSPTYSRRFPCLLDFNKRKNSKNALSPVNAIVAACGGTALDVGGANVVILFRWSAMIYPMVTLCKFNVLLIFL</sequence>
<proteinExistence type="predicted"/>
<dbReference type="EMBL" id="CP000142">
    <property type="protein sequence ID" value="ABA89088.1"/>
    <property type="molecule type" value="Genomic_DNA"/>
</dbReference>
<evidence type="ECO:0000313" key="2">
    <source>
        <dbReference type="Proteomes" id="UP000002534"/>
    </source>
</evidence>
<evidence type="ECO:0000313" key="1">
    <source>
        <dbReference type="EMBL" id="ABA89088.1"/>
    </source>
</evidence>
<accession>Q3A3G9</accession>
<dbReference type="STRING" id="338963.Pcar_1847"/>
<protein>
    <submittedName>
        <fullName evidence="1">Uncharacterized protein</fullName>
    </submittedName>
</protein>